<dbReference type="GeneID" id="88359947"/>
<gene>
    <name evidence="2" type="ORF">CRH09_21580</name>
</gene>
<dbReference type="SUPFAM" id="SSF56281">
    <property type="entry name" value="Metallo-hydrolase/oxidoreductase"/>
    <property type="match status" value="1"/>
</dbReference>
<dbReference type="Pfam" id="PF00753">
    <property type="entry name" value="Lactamase_B"/>
    <property type="match status" value="1"/>
</dbReference>
<dbReference type="Gene3D" id="3.60.15.10">
    <property type="entry name" value="Ribonuclease Z/Hydroxyacylglutathione hydrolase-like"/>
    <property type="match status" value="1"/>
</dbReference>
<dbReference type="EMBL" id="CP023778">
    <property type="protein sequence ID" value="ATL68386.1"/>
    <property type="molecule type" value="Genomic_DNA"/>
</dbReference>
<dbReference type="RefSeq" id="WP_098695480.1">
    <property type="nucleotide sequence ID" value="NZ_CP023778.1"/>
</dbReference>
<feature type="domain" description="Metallo-beta-lactamase" evidence="1">
    <location>
        <begin position="29"/>
        <end position="230"/>
    </location>
</feature>
<dbReference type="CDD" id="cd16282">
    <property type="entry name" value="metallo-hydrolase-like_MBL-fold"/>
    <property type="match status" value="1"/>
</dbReference>
<dbReference type="Proteomes" id="UP000221961">
    <property type="component" value="Chromosome"/>
</dbReference>
<dbReference type="AlphaFoldDB" id="A0A291RLC5"/>
<organism evidence="2 3">
    <name type="scientific">Nocardia terpenica</name>
    <dbReference type="NCBI Taxonomy" id="455432"/>
    <lineage>
        <taxon>Bacteria</taxon>
        <taxon>Bacillati</taxon>
        <taxon>Actinomycetota</taxon>
        <taxon>Actinomycetes</taxon>
        <taxon>Mycobacteriales</taxon>
        <taxon>Nocardiaceae</taxon>
        <taxon>Nocardia</taxon>
    </lineage>
</organism>
<dbReference type="InterPro" id="IPR036866">
    <property type="entry name" value="RibonucZ/Hydroxyglut_hydro"/>
</dbReference>
<proteinExistence type="predicted"/>
<evidence type="ECO:0000259" key="1">
    <source>
        <dbReference type="SMART" id="SM00849"/>
    </source>
</evidence>
<evidence type="ECO:0000313" key="3">
    <source>
        <dbReference type="Proteomes" id="UP000221961"/>
    </source>
</evidence>
<dbReference type="KEGG" id="ntp:CRH09_21580"/>
<dbReference type="SMART" id="SM00849">
    <property type="entry name" value="Lactamase_B"/>
    <property type="match status" value="1"/>
</dbReference>
<name>A0A291RLC5_9NOCA</name>
<keyword evidence="2" id="KW-0378">Hydrolase</keyword>
<dbReference type="GO" id="GO:0016787">
    <property type="term" value="F:hydrolase activity"/>
    <property type="evidence" value="ECO:0007669"/>
    <property type="project" value="UniProtKB-KW"/>
</dbReference>
<accession>A0A291RLC5</accession>
<dbReference type="InterPro" id="IPR001279">
    <property type="entry name" value="Metallo-B-lactamas"/>
</dbReference>
<evidence type="ECO:0000313" key="2">
    <source>
        <dbReference type="EMBL" id="ATL68386.1"/>
    </source>
</evidence>
<reference evidence="2 3" key="1">
    <citation type="submission" date="2017-10" db="EMBL/GenBank/DDBJ databases">
        <title>Comparative genomics between pathogenic Norcardia.</title>
        <authorList>
            <person name="Zeng L."/>
        </authorList>
    </citation>
    <scope>NUCLEOTIDE SEQUENCE [LARGE SCALE GENOMIC DNA]</scope>
    <source>
        <strain evidence="2 3">NC_YFY_NT001</strain>
    </source>
</reference>
<dbReference type="PANTHER" id="PTHR42951">
    <property type="entry name" value="METALLO-BETA-LACTAMASE DOMAIN-CONTAINING"/>
    <property type="match status" value="1"/>
</dbReference>
<dbReference type="InterPro" id="IPR050855">
    <property type="entry name" value="NDM-1-like"/>
</dbReference>
<sequence>MTVPPYAAGLHRVGPHTYAYLQPDGSWGWSNAGLVVDGRAALLVDTLFTLPLTERMLRTIAAELPGVEIGTVVNTHDDGDHAFGNQLLPGARIIASAATADHMRRAPSVDHFRDLIARANAGEDGVVAEFTRDRMGMFDLTGVVSSPPTTTFSGETTVAVGETEVRLIQVGPAHTAGDVLVEVPGDAVLFTGDILFVDAHPVVHSGPVQRWVAACDLILGLDVQTIVPGHGRIVGKPYVERFRDYLVRVAEHAERSLRRGATVVEAVRDFPLADYADWADAERIVLNLGAAYRDLGGPEIPENDLFADMAELWAANRGTR</sequence>
<dbReference type="PANTHER" id="PTHR42951:SF4">
    <property type="entry name" value="ACYL-COENZYME A THIOESTERASE MBLAC2"/>
    <property type="match status" value="1"/>
</dbReference>
<protein>
    <submittedName>
        <fullName evidence="2">MBL fold metallo-hydrolase</fullName>
    </submittedName>
</protein>